<dbReference type="Gene3D" id="3.15.10.30">
    <property type="entry name" value="Haemolymph juvenile hormone binding protein"/>
    <property type="match status" value="1"/>
</dbReference>
<keyword evidence="2" id="KW-1185">Reference proteome</keyword>
<proteinExistence type="predicted"/>
<comment type="caution">
    <text evidence="1">The sequence shown here is derived from an EMBL/GenBank/DDBJ whole genome shotgun (WGS) entry which is preliminary data.</text>
</comment>
<evidence type="ECO:0000313" key="2">
    <source>
        <dbReference type="Proteomes" id="UP001162164"/>
    </source>
</evidence>
<sequence>MEISSDFRQLLDGIKPGFEQNLIRAFRNEAVRNQQRANNKGYIHKLDNILLSQDDTKIELANLRFPWIPDFRIVSLSVDLAMLCLDVSFKLGNLRVEGDYEASNASLQSLLPVSNNGKIEVLLVDVTARGRVGLLVRGDSLVPENYDIQYEPAETVVKYFISSENEIENKIVKQNGEYSIGEYVRTQLNDILTRLLHLQLAESVVEFSVTELLVDEDAQLRELAREHSQRANKLLDSLLWTAKDYLVAGNHRTIETPPFSVVYRGKLAGVYQGKFETGKGYIQDLSTLSRLQDLSLFEDKRKLVVYGSLGLRDMKHGYDHYTSEFEETEIEGSIKTAVYRNKIFVKLSVVKEGERCRTELDGIQLSDSITQWVERRAGRRHLRKLKLPNKATGKTTFGGIFCCHSMVNLNIRTMNL</sequence>
<reference evidence="1" key="1">
    <citation type="journal article" date="2023" name="Insect Mol. Biol.">
        <title>Genome sequencing provides insights into the evolution of gene families encoding plant cell wall-degrading enzymes in longhorned beetles.</title>
        <authorList>
            <person name="Shin N.R."/>
            <person name="Okamura Y."/>
            <person name="Kirsch R."/>
            <person name="Pauchet Y."/>
        </authorList>
    </citation>
    <scope>NUCLEOTIDE SEQUENCE</scope>
    <source>
        <strain evidence="1">MMC_N1</strain>
    </source>
</reference>
<dbReference type="EMBL" id="JAPWTJ010001300">
    <property type="protein sequence ID" value="KAJ8972785.1"/>
    <property type="molecule type" value="Genomic_DNA"/>
</dbReference>
<evidence type="ECO:0000313" key="1">
    <source>
        <dbReference type="EMBL" id="KAJ8972785.1"/>
    </source>
</evidence>
<dbReference type="InterPro" id="IPR038606">
    <property type="entry name" value="To_sf"/>
</dbReference>
<accession>A0ABQ9J5A3</accession>
<gene>
    <name evidence="1" type="ORF">NQ317_004468</name>
</gene>
<name>A0ABQ9J5A3_9CUCU</name>
<protein>
    <submittedName>
        <fullName evidence="1">Uncharacterized protein</fullName>
    </submittedName>
</protein>
<dbReference type="Proteomes" id="UP001162164">
    <property type="component" value="Unassembled WGS sequence"/>
</dbReference>
<organism evidence="1 2">
    <name type="scientific">Molorchus minor</name>
    <dbReference type="NCBI Taxonomy" id="1323400"/>
    <lineage>
        <taxon>Eukaryota</taxon>
        <taxon>Metazoa</taxon>
        <taxon>Ecdysozoa</taxon>
        <taxon>Arthropoda</taxon>
        <taxon>Hexapoda</taxon>
        <taxon>Insecta</taxon>
        <taxon>Pterygota</taxon>
        <taxon>Neoptera</taxon>
        <taxon>Endopterygota</taxon>
        <taxon>Coleoptera</taxon>
        <taxon>Polyphaga</taxon>
        <taxon>Cucujiformia</taxon>
        <taxon>Chrysomeloidea</taxon>
        <taxon>Cerambycidae</taxon>
        <taxon>Lamiinae</taxon>
        <taxon>Monochamini</taxon>
        <taxon>Molorchus</taxon>
    </lineage>
</organism>